<dbReference type="InterPro" id="IPR011055">
    <property type="entry name" value="Dup_hybrid_motif"/>
</dbReference>
<evidence type="ECO:0000256" key="1">
    <source>
        <dbReference type="SAM" id="MobiDB-lite"/>
    </source>
</evidence>
<dbReference type="OrthoDB" id="1099523at2"/>
<feature type="compositionally biased region" description="Basic and acidic residues" evidence="1">
    <location>
        <begin position="1"/>
        <end position="12"/>
    </location>
</feature>
<protein>
    <submittedName>
        <fullName evidence="3">Peptidase family M23</fullName>
    </submittedName>
</protein>
<gene>
    <name evidence="3" type="ORF">SAMN04489720_2247</name>
</gene>
<feature type="compositionally biased region" description="Low complexity" evidence="1">
    <location>
        <begin position="94"/>
        <end position="108"/>
    </location>
</feature>
<dbReference type="RefSeq" id="WP_092505053.1">
    <property type="nucleotide sequence ID" value="NZ_LT629695.1"/>
</dbReference>
<organism evidence="3 4">
    <name type="scientific">Agrococcus jejuensis</name>
    <dbReference type="NCBI Taxonomy" id="399736"/>
    <lineage>
        <taxon>Bacteria</taxon>
        <taxon>Bacillati</taxon>
        <taxon>Actinomycetota</taxon>
        <taxon>Actinomycetes</taxon>
        <taxon>Micrococcales</taxon>
        <taxon>Microbacteriaceae</taxon>
        <taxon>Agrococcus</taxon>
    </lineage>
</organism>
<feature type="region of interest" description="Disordered" evidence="1">
    <location>
        <begin position="94"/>
        <end position="148"/>
    </location>
</feature>
<dbReference type="PANTHER" id="PTHR21666:SF270">
    <property type="entry name" value="MUREIN HYDROLASE ACTIVATOR ENVC"/>
    <property type="match status" value="1"/>
</dbReference>
<feature type="domain" description="M23ase beta-sheet core" evidence="2">
    <location>
        <begin position="507"/>
        <end position="610"/>
    </location>
</feature>
<feature type="region of interest" description="Disordered" evidence="1">
    <location>
        <begin position="1"/>
        <end position="56"/>
    </location>
</feature>
<reference evidence="4" key="1">
    <citation type="submission" date="2016-10" db="EMBL/GenBank/DDBJ databases">
        <authorList>
            <person name="Varghese N."/>
            <person name="Submissions S."/>
        </authorList>
    </citation>
    <scope>NUCLEOTIDE SEQUENCE [LARGE SCALE GENOMIC DNA]</scope>
    <source>
        <strain evidence="4">DSM 22002</strain>
    </source>
</reference>
<sequence>MTHRDESAKADADLDAPSTRRSRRDGEREAAHRALYADSPQPSSSMRVVDGGSPMYRTRREMRESASRLARDLPVIVEPVLEVPQPEVVAEPAPAVEAPVAEQSAAAGRRARRAADRSPVEPTPVVADAVAEPAAPLAPSSRRARRMAVQASAPEAPVEAMPIVAEATPVVAESVVAQTPIEVEPASERVAPERTTSSRRSRRAAAQPVEAAAAWSDLVAASVPQEDRADAPTAEPVAIETAVVEPEVASVAVEPEPATVALAAQAAPASAPAAPASAPAASDRVVTRAERRAAQAASSDEVSAAVAAVLGGEQEDVASTPVRSPLRREARAPKPATVTRRPVAHAPVVRPSRRARSGAARKAMQRLAAAGVILSIGSFVAVTSLPAQAFSPSEPSSTTGAYGDVEVEQELDVTTGSGAHGAEEVTAVLTRDDFGVDDALASARMSPEELASLQAVADSEDIGPYYGGDPAMPEVWSQLETSYTQSPFPSLAEVPVSSGFGYRWGSFHGGVDLIPGAGTPVYPVANGVVVAIWQGNNPGGGGYEVIVEHNIDGEYFQSWYPHMQAGSIQVEAGQVVDITTQLGAVGSTGRSTGAHLHLEIKNGDYTSVDPLVWLATREQILEP</sequence>
<dbReference type="EMBL" id="LT629695">
    <property type="protein sequence ID" value="SDH75021.1"/>
    <property type="molecule type" value="Genomic_DNA"/>
</dbReference>
<dbReference type="PANTHER" id="PTHR21666">
    <property type="entry name" value="PEPTIDASE-RELATED"/>
    <property type="match status" value="1"/>
</dbReference>
<dbReference type="CDD" id="cd12797">
    <property type="entry name" value="M23_peptidase"/>
    <property type="match status" value="1"/>
</dbReference>
<dbReference type="Pfam" id="PF01551">
    <property type="entry name" value="Peptidase_M23"/>
    <property type="match status" value="1"/>
</dbReference>
<evidence type="ECO:0000313" key="4">
    <source>
        <dbReference type="Proteomes" id="UP000198822"/>
    </source>
</evidence>
<dbReference type="AlphaFoldDB" id="A0A1G8EYM3"/>
<feature type="compositionally biased region" description="Low complexity" evidence="1">
    <location>
        <begin position="123"/>
        <end position="141"/>
    </location>
</feature>
<proteinExistence type="predicted"/>
<dbReference type="STRING" id="399736.SAMN04489720_2247"/>
<evidence type="ECO:0000259" key="2">
    <source>
        <dbReference type="Pfam" id="PF01551"/>
    </source>
</evidence>
<feature type="region of interest" description="Disordered" evidence="1">
    <location>
        <begin position="178"/>
        <end position="209"/>
    </location>
</feature>
<dbReference type="GO" id="GO:0004222">
    <property type="term" value="F:metalloendopeptidase activity"/>
    <property type="evidence" value="ECO:0007669"/>
    <property type="project" value="TreeGrafter"/>
</dbReference>
<dbReference type="InterPro" id="IPR016047">
    <property type="entry name" value="M23ase_b-sheet_dom"/>
</dbReference>
<name>A0A1G8EYM3_9MICO</name>
<keyword evidence="4" id="KW-1185">Reference proteome</keyword>
<evidence type="ECO:0000313" key="3">
    <source>
        <dbReference type="EMBL" id="SDH75021.1"/>
    </source>
</evidence>
<dbReference type="InterPro" id="IPR050570">
    <property type="entry name" value="Cell_wall_metabolism_enzyme"/>
</dbReference>
<dbReference type="Proteomes" id="UP000198822">
    <property type="component" value="Chromosome I"/>
</dbReference>
<dbReference type="SUPFAM" id="SSF51261">
    <property type="entry name" value="Duplicated hybrid motif"/>
    <property type="match status" value="1"/>
</dbReference>
<accession>A0A1G8EYM3</accession>
<feature type="region of interest" description="Disordered" evidence="1">
    <location>
        <begin position="315"/>
        <end position="343"/>
    </location>
</feature>
<dbReference type="Gene3D" id="2.70.70.10">
    <property type="entry name" value="Glucose Permease (Domain IIA)"/>
    <property type="match status" value="1"/>
</dbReference>